<dbReference type="Proteomes" id="UP000789570">
    <property type="component" value="Unassembled WGS sequence"/>
</dbReference>
<comment type="caution">
    <text evidence="1">The sequence shown here is derived from an EMBL/GenBank/DDBJ whole genome shotgun (WGS) entry which is preliminary data.</text>
</comment>
<organism evidence="1 2">
    <name type="scientific">Funneliformis caledonium</name>
    <dbReference type="NCBI Taxonomy" id="1117310"/>
    <lineage>
        <taxon>Eukaryota</taxon>
        <taxon>Fungi</taxon>
        <taxon>Fungi incertae sedis</taxon>
        <taxon>Mucoromycota</taxon>
        <taxon>Glomeromycotina</taxon>
        <taxon>Glomeromycetes</taxon>
        <taxon>Glomerales</taxon>
        <taxon>Glomeraceae</taxon>
        <taxon>Funneliformis</taxon>
    </lineage>
</organism>
<proteinExistence type="predicted"/>
<protein>
    <submittedName>
        <fullName evidence="1">8630_t:CDS:1</fullName>
    </submittedName>
</protein>
<keyword evidence="2" id="KW-1185">Reference proteome</keyword>
<dbReference type="EMBL" id="CAJVPQ010001985">
    <property type="protein sequence ID" value="CAG8578348.1"/>
    <property type="molecule type" value="Genomic_DNA"/>
</dbReference>
<name>A0A9N9BUK4_9GLOM</name>
<reference evidence="1" key="1">
    <citation type="submission" date="2021-06" db="EMBL/GenBank/DDBJ databases">
        <authorList>
            <person name="Kallberg Y."/>
            <person name="Tangrot J."/>
            <person name="Rosling A."/>
        </authorList>
    </citation>
    <scope>NUCLEOTIDE SEQUENCE</scope>
    <source>
        <strain evidence="1">UK204</strain>
    </source>
</reference>
<evidence type="ECO:0000313" key="1">
    <source>
        <dbReference type="EMBL" id="CAG8578348.1"/>
    </source>
</evidence>
<sequence length="181" mass="20932">MEAPVKSREREHTSTTTVSAYAPLTLWCSLDPVVVYFASGLSAFRRILDIEHSKEKKRLQLDQVKIARFMVNGTEEGVENIMKNVNKGLVEITVASRKRPRVIMRIDRISKRQEQEDEFISPTPSSPKSHKLPMDNPFIEEEVEDYPIIINDIPDESSFKDEDSIDDLKIREINVSRLFRQ</sequence>
<dbReference type="OrthoDB" id="2442878at2759"/>
<dbReference type="AlphaFoldDB" id="A0A9N9BUK4"/>
<evidence type="ECO:0000313" key="2">
    <source>
        <dbReference type="Proteomes" id="UP000789570"/>
    </source>
</evidence>
<accession>A0A9N9BUK4</accession>
<gene>
    <name evidence="1" type="ORF">FCALED_LOCUS7461</name>
</gene>